<evidence type="ECO:0000313" key="11">
    <source>
        <dbReference type="EMBL" id="KVE24593.1"/>
    </source>
</evidence>
<dbReference type="PROSITE" id="PS00138">
    <property type="entry name" value="SUBTILASE_SER"/>
    <property type="match status" value="1"/>
</dbReference>
<dbReference type="GO" id="GO:0006508">
    <property type="term" value="P:proteolysis"/>
    <property type="evidence" value="ECO:0007669"/>
    <property type="project" value="UniProtKB-KW"/>
</dbReference>
<dbReference type="Pfam" id="PF00082">
    <property type="entry name" value="Peptidase_S8"/>
    <property type="match status" value="1"/>
</dbReference>
<dbReference type="Pfam" id="PF09286">
    <property type="entry name" value="Pro-kuma_activ"/>
    <property type="match status" value="1"/>
</dbReference>
<evidence type="ECO:0000256" key="6">
    <source>
        <dbReference type="ARBA" id="ARBA00022837"/>
    </source>
</evidence>
<dbReference type="GO" id="GO:0046872">
    <property type="term" value="F:metal ion binding"/>
    <property type="evidence" value="ECO:0007669"/>
    <property type="project" value="UniProtKB-KW"/>
</dbReference>
<dbReference type="GO" id="GO:0008240">
    <property type="term" value="F:tripeptidyl-peptidase activity"/>
    <property type="evidence" value="ECO:0007669"/>
    <property type="project" value="TreeGrafter"/>
</dbReference>
<feature type="domain" description="Peptidase S53" evidence="10">
    <location>
        <begin position="216"/>
        <end position="595"/>
    </location>
</feature>
<keyword evidence="6" id="KW-0106">Calcium</keyword>
<feature type="active site" description="Charge relay system" evidence="8">
    <location>
        <position position="514"/>
    </location>
</feature>
<evidence type="ECO:0000256" key="1">
    <source>
        <dbReference type="ARBA" id="ARBA00001913"/>
    </source>
</evidence>
<comment type="cofactor">
    <cofactor evidence="1">
        <name>Ca(2+)</name>
        <dbReference type="ChEBI" id="CHEBI:29108"/>
    </cofactor>
</comment>
<evidence type="ECO:0000256" key="8">
    <source>
        <dbReference type="PROSITE-ProRule" id="PRU01032"/>
    </source>
</evidence>
<dbReference type="SUPFAM" id="SSF54897">
    <property type="entry name" value="Protease propeptides/inhibitors"/>
    <property type="match status" value="1"/>
</dbReference>
<dbReference type="CDD" id="cd11377">
    <property type="entry name" value="Pro-peptidase_S53"/>
    <property type="match status" value="1"/>
</dbReference>
<organism evidence="11 12">
    <name type="scientific">Burkholderia singularis</name>
    <dbReference type="NCBI Taxonomy" id="1503053"/>
    <lineage>
        <taxon>Bacteria</taxon>
        <taxon>Pseudomonadati</taxon>
        <taxon>Pseudomonadota</taxon>
        <taxon>Betaproteobacteria</taxon>
        <taxon>Burkholderiales</taxon>
        <taxon>Burkholderiaceae</taxon>
        <taxon>Burkholderia</taxon>
        <taxon>pseudomallei group</taxon>
    </lineage>
</organism>
<dbReference type="GO" id="GO:0004252">
    <property type="term" value="F:serine-type endopeptidase activity"/>
    <property type="evidence" value="ECO:0007669"/>
    <property type="project" value="UniProtKB-UniRule"/>
</dbReference>
<keyword evidence="3" id="KW-0479">Metal-binding</keyword>
<evidence type="ECO:0000256" key="2">
    <source>
        <dbReference type="ARBA" id="ARBA00022670"/>
    </source>
</evidence>
<protein>
    <recommendedName>
        <fullName evidence="10">Peptidase S53 domain-containing protein</fullName>
    </recommendedName>
</protein>
<keyword evidence="12" id="KW-1185">Reference proteome</keyword>
<dbReference type="SMART" id="SM00944">
    <property type="entry name" value="Pro-kuma_activ"/>
    <property type="match status" value="1"/>
</dbReference>
<keyword evidence="4 8" id="KW-0378">Hydrolase</keyword>
<dbReference type="Gene3D" id="3.40.50.200">
    <property type="entry name" value="Peptidase S8/S53 domain"/>
    <property type="match status" value="1"/>
</dbReference>
<evidence type="ECO:0000259" key="10">
    <source>
        <dbReference type="PROSITE" id="PS51695"/>
    </source>
</evidence>
<dbReference type="InterPro" id="IPR023828">
    <property type="entry name" value="Peptidase_S8_Ser-AS"/>
</dbReference>
<evidence type="ECO:0000256" key="3">
    <source>
        <dbReference type="ARBA" id="ARBA00022723"/>
    </source>
</evidence>
<dbReference type="CDD" id="cd04056">
    <property type="entry name" value="Peptidases_S53"/>
    <property type="match status" value="1"/>
</dbReference>
<dbReference type="EMBL" id="LOWA01000054">
    <property type="protein sequence ID" value="KVE24593.1"/>
    <property type="molecule type" value="Genomic_DNA"/>
</dbReference>
<feature type="chain" id="PRO_5007158214" description="Peptidase S53 domain-containing protein" evidence="9">
    <location>
        <begin position="31"/>
        <end position="599"/>
    </location>
</feature>
<dbReference type="PANTHER" id="PTHR14218:SF15">
    <property type="entry name" value="TRIPEPTIDYL-PEPTIDASE 1"/>
    <property type="match status" value="1"/>
</dbReference>
<reference evidence="11 12" key="1">
    <citation type="submission" date="2015-11" db="EMBL/GenBank/DDBJ databases">
        <title>Expanding the genomic diversity of Burkholderia species for the development of highly accurate diagnostics.</title>
        <authorList>
            <person name="Sahl J."/>
            <person name="Keim P."/>
            <person name="Wagner D."/>
        </authorList>
    </citation>
    <scope>NUCLEOTIDE SEQUENCE [LARGE SCALE GENOMIC DNA]</scope>
    <source>
        <strain evidence="11 12">TSV85</strain>
    </source>
</reference>
<dbReference type="InterPro" id="IPR000209">
    <property type="entry name" value="Peptidase_S8/S53_dom"/>
</dbReference>
<accession>A0A118DM97</accession>
<feature type="signal peptide" evidence="9">
    <location>
        <begin position="1"/>
        <end position="30"/>
    </location>
</feature>
<feature type="active site" description="Charge relay system" evidence="8">
    <location>
        <position position="294"/>
    </location>
</feature>
<comment type="caution">
    <text evidence="11">The sequence shown here is derived from an EMBL/GenBank/DDBJ whole genome shotgun (WGS) entry which is preliminary data.</text>
</comment>
<evidence type="ECO:0000256" key="5">
    <source>
        <dbReference type="ARBA" id="ARBA00022825"/>
    </source>
</evidence>
<dbReference type="InterPro" id="IPR030400">
    <property type="entry name" value="Sedolisin_dom"/>
</dbReference>
<proteinExistence type="predicted"/>
<comment type="caution">
    <text evidence="8">Lacks conserved residue(s) required for the propagation of feature annotation.</text>
</comment>
<evidence type="ECO:0000256" key="4">
    <source>
        <dbReference type="ARBA" id="ARBA00022801"/>
    </source>
</evidence>
<sequence length="599" mass="62344">MKKTTSRVFKQGRLAAALAIAFAASGAALADATPGTDASNWVPTRNQVHANATNAQLVGTANDSEPVSITVTMKLRNESKLDQFIKEVHRPGSASFHKFLSASESTADYAPTQQEAQAVADHLTRAGFTNVQIAPNRMAVTAQGTVGAARAAFHTSIGHFNVHGHDAIANTAQVEVPAALSGTVDRVLGLQTLHRPQVFSRTPKPAYTVNSSGGHAYYPKEFATVYNAGSVPAATSTDVAIVGWGTMTNSAADLAYMTKDQGLPSIPTTIKGYGGPTAGATGNDDSGRGEWSMDAQAIAGVSGGVKSLTFYTAYSNIDSRHPYGSATNAGIAAAINGAVSDNIAKVINMSWGDTNSEVCSGTSDTAWLDSYFKLGVAQGQTFSVSSGDNGAYPCNAPQNGAYGDKTQPTVSYPATSPYVVSVGGTTLNTTTTDSYISETVWPYSGGGLSKIEAKPAWQTTVSGNYRAVPDMVFDADWNNSPIRYYMAYVPDSSTSKGGGQTPTQSGYYDNGGTSLASPLFVGSWARLESAHGNSMGFAAPALYAYGTTMPVHDVTSGSNGLYTAGASWDNASGWGSFDISGMSTFITNTPGFVTTSNQH</sequence>
<gene>
    <name evidence="11" type="ORF">WS67_21110</name>
</gene>
<evidence type="ECO:0000313" key="12">
    <source>
        <dbReference type="Proteomes" id="UP000062788"/>
    </source>
</evidence>
<evidence type="ECO:0000256" key="7">
    <source>
        <dbReference type="ARBA" id="ARBA00023145"/>
    </source>
</evidence>
<dbReference type="InterPro" id="IPR015366">
    <property type="entry name" value="S53_propep"/>
</dbReference>
<keyword evidence="5 8" id="KW-0720">Serine protease</keyword>
<dbReference type="InterPro" id="IPR050819">
    <property type="entry name" value="Tripeptidyl-peptidase_I"/>
</dbReference>
<dbReference type="InterPro" id="IPR036852">
    <property type="entry name" value="Peptidase_S8/S53_dom_sf"/>
</dbReference>
<dbReference type="AlphaFoldDB" id="A0A118DM97"/>
<dbReference type="Proteomes" id="UP000062788">
    <property type="component" value="Unassembled WGS sequence"/>
</dbReference>
<dbReference type="RefSeq" id="WP_059519812.1">
    <property type="nucleotide sequence ID" value="NZ_LOWA01000054.1"/>
</dbReference>
<feature type="active site" description="Charge relay system" evidence="8">
    <location>
        <position position="290"/>
    </location>
</feature>
<keyword evidence="2 8" id="KW-0645">Protease</keyword>
<keyword evidence="7" id="KW-0865">Zymogen</keyword>
<name>A0A118DM97_9BURK</name>
<keyword evidence="9" id="KW-0732">Signal</keyword>
<dbReference type="PROSITE" id="PS51695">
    <property type="entry name" value="SEDOLISIN"/>
    <property type="match status" value="1"/>
</dbReference>
<dbReference type="SUPFAM" id="SSF52743">
    <property type="entry name" value="Subtilisin-like"/>
    <property type="match status" value="1"/>
</dbReference>
<evidence type="ECO:0000256" key="9">
    <source>
        <dbReference type="SAM" id="SignalP"/>
    </source>
</evidence>
<dbReference type="PANTHER" id="PTHR14218">
    <property type="entry name" value="PROTEASE S8 TRIPEPTIDYL PEPTIDASE I CLN2"/>
    <property type="match status" value="1"/>
</dbReference>